<evidence type="ECO:0000313" key="2">
    <source>
        <dbReference type="EMBL" id="CRZ33633.1"/>
    </source>
</evidence>
<keyword evidence="1" id="KW-0732">Signal</keyword>
<dbReference type="AlphaFoldDB" id="A0A0H5STL7"/>
<proteinExistence type="predicted"/>
<feature type="signal peptide" evidence="1">
    <location>
        <begin position="1"/>
        <end position="18"/>
    </location>
</feature>
<dbReference type="RefSeq" id="WP_103201801.1">
    <property type="nucleotide sequence ID" value="NZ_CVTD020000008.1"/>
</dbReference>
<dbReference type="Proteomes" id="UP000236497">
    <property type="component" value="Unassembled WGS sequence"/>
</dbReference>
<protein>
    <submittedName>
        <fullName evidence="2">Putative secreted protein</fullName>
    </submittedName>
</protein>
<feature type="chain" id="PRO_5039169277" evidence="1">
    <location>
        <begin position="19"/>
        <end position="270"/>
    </location>
</feature>
<accession>A0A0H5STL7</accession>
<dbReference type="OrthoDB" id="1690999at2"/>
<gene>
    <name evidence="2" type="ORF">HHT355_0428</name>
</gene>
<sequence>MKLKYKKIILLTSLSTMGIGLLTLSISQNGPKTEGQLNNTARIEADNFENENPDEVRINGEISDNNSETMTMAAIEGTEEAGISAMSALLSPSPTPTPVPVYPLEEVEGMDEFIEEFYVAKTACDVDKLKTLYADPSKVETREQLQSMVQYIEEYKNIKTYTKKSIEDGAYIVYAYHEIKFSSINTLAPGLSKFYVITDANGNFKIASEMEPDVEEYFNARNDDEDVLELIDMTNKRSEEAKAKDEDLMLFWNALDELAKKTDNNQGQSN</sequence>
<dbReference type="EMBL" id="CVTD020000008">
    <property type="protein sequence ID" value="CRZ33633.1"/>
    <property type="molecule type" value="Genomic_DNA"/>
</dbReference>
<organism evidence="2 3">
    <name type="scientific">Herbinix hemicellulosilytica</name>
    <dbReference type="NCBI Taxonomy" id="1564487"/>
    <lineage>
        <taxon>Bacteria</taxon>
        <taxon>Bacillati</taxon>
        <taxon>Bacillota</taxon>
        <taxon>Clostridia</taxon>
        <taxon>Lachnospirales</taxon>
        <taxon>Lachnospiraceae</taxon>
        <taxon>Herbinix</taxon>
    </lineage>
</organism>
<reference evidence="2 3" key="1">
    <citation type="submission" date="2015-06" db="EMBL/GenBank/DDBJ databases">
        <authorList>
            <person name="Wibberg Daniel"/>
        </authorList>
    </citation>
    <scope>NUCLEOTIDE SEQUENCE [LARGE SCALE GENOMIC DNA]</scope>
    <source>
        <strain evidence="2 3">T3/55T</strain>
    </source>
</reference>
<evidence type="ECO:0000256" key="1">
    <source>
        <dbReference type="SAM" id="SignalP"/>
    </source>
</evidence>
<name>A0A0H5STL7_HERHM</name>
<keyword evidence="3" id="KW-1185">Reference proteome</keyword>
<evidence type="ECO:0000313" key="3">
    <source>
        <dbReference type="Proteomes" id="UP000236497"/>
    </source>
</evidence>